<dbReference type="Gene3D" id="2.60.200.20">
    <property type="match status" value="1"/>
</dbReference>
<protein>
    <recommendedName>
        <fullName evidence="1">FHA domain-containing protein</fullName>
    </recommendedName>
</protein>
<keyword evidence="3" id="KW-1185">Reference proteome</keyword>
<dbReference type="Proteomes" id="UP000189464">
    <property type="component" value="Chromosome"/>
</dbReference>
<organism evidence="2 3">
    <name type="scientific">Desulforamulus ferrireducens</name>
    <dbReference type="NCBI Taxonomy" id="1833852"/>
    <lineage>
        <taxon>Bacteria</taxon>
        <taxon>Bacillati</taxon>
        <taxon>Bacillota</taxon>
        <taxon>Clostridia</taxon>
        <taxon>Eubacteriales</taxon>
        <taxon>Peptococcaceae</taxon>
        <taxon>Desulforamulus</taxon>
    </lineage>
</organism>
<dbReference type="Pfam" id="PF00498">
    <property type="entry name" value="FHA"/>
    <property type="match status" value="1"/>
</dbReference>
<dbReference type="Pfam" id="PF12401">
    <property type="entry name" value="FhaA_N"/>
    <property type="match status" value="1"/>
</dbReference>
<dbReference type="EMBL" id="CP019698">
    <property type="protein sequence ID" value="AQS59055.1"/>
    <property type="molecule type" value="Genomic_DNA"/>
</dbReference>
<feature type="domain" description="FHA" evidence="1">
    <location>
        <begin position="184"/>
        <end position="233"/>
    </location>
</feature>
<dbReference type="PROSITE" id="PS50006">
    <property type="entry name" value="FHA_DOMAIN"/>
    <property type="match status" value="1"/>
</dbReference>
<proteinExistence type="predicted"/>
<gene>
    <name evidence="2" type="ORF">B0537_08155</name>
</gene>
<sequence length="256" mass="29075">MGLFSGLEKSLEKYIEGFFKHKFSSQVRVQPHDIAKKLARTMRDKRRVSVTNTYVPNRYRVVLSQEDFADLQAVTGPLAEELADHLIKKAAEKEFTLVSRPRIEFIQQENLQPGDFIVESSYEMPEPDAQQNYEVPYEQEITKGFQPISDTAPLPNLQQRFSASLLVEEGADAGREIFLSDIRCSLGRRDTCDIVINDTSVSRRHAQIERIGGRYWLTDLNSTNGTFVNGLPIEKIELTSGDVITVGNTVLIFKEF</sequence>
<dbReference type="PANTHER" id="PTHR23308">
    <property type="entry name" value="NUCLEAR INHIBITOR OF PROTEIN PHOSPHATASE-1"/>
    <property type="match status" value="1"/>
</dbReference>
<dbReference type="InterPro" id="IPR050923">
    <property type="entry name" value="Cell_Proc_Reg/RNA_Proc"/>
</dbReference>
<evidence type="ECO:0000313" key="2">
    <source>
        <dbReference type="EMBL" id="AQS59055.1"/>
    </source>
</evidence>
<dbReference type="SUPFAM" id="SSF49879">
    <property type="entry name" value="SMAD/FHA domain"/>
    <property type="match status" value="1"/>
</dbReference>
<dbReference type="InterPro" id="IPR008984">
    <property type="entry name" value="SMAD_FHA_dom_sf"/>
</dbReference>
<dbReference type="InterPro" id="IPR000253">
    <property type="entry name" value="FHA_dom"/>
</dbReference>
<dbReference type="InterPro" id="IPR042287">
    <property type="entry name" value="FhaA_N_sf"/>
</dbReference>
<dbReference type="RefSeq" id="WP_077714113.1">
    <property type="nucleotide sequence ID" value="NZ_CP019698.1"/>
</dbReference>
<dbReference type="AlphaFoldDB" id="A0A1S6IWA7"/>
<name>A0A1S6IWA7_9FIRM</name>
<dbReference type="OrthoDB" id="9816434at2"/>
<evidence type="ECO:0000313" key="3">
    <source>
        <dbReference type="Proteomes" id="UP000189464"/>
    </source>
</evidence>
<dbReference type="STRING" id="1833852.B0537_08155"/>
<dbReference type="InterPro" id="IPR022128">
    <property type="entry name" value="FhaA_N"/>
</dbReference>
<dbReference type="SMART" id="SM00240">
    <property type="entry name" value="FHA"/>
    <property type="match status" value="1"/>
</dbReference>
<accession>A0A1S6IWA7</accession>
<dbReference type="CDD" id="cd00060">
    <property type="entry name" value="FHA"/>
    <property type="match status" value="1"/>
</dbReference>
<evidence type="ECO:0000259" key="1">
    <source>
        <dbReference type="PROSITE" id="PS50006"/>
    </source>
</evidence>
<reference evidence="2 3" key="1">
    <citation type="journal article" date="2016" name="Int. J. Syst. Evol. Microbiol.">
        <title>Desulfotomaculum ferrireducens sp. nov., a moderately thermophilic sulfate-reducing and dissimilatory Fe(III)-reducing bacterium isolated from compost.</title>
        <authorList>
            <person name="Yang G."/>
            <person name="Guo J."/>
            <person name="Zhuang L."/>
            <person name="Yuan Y."/>
            <person name="Zhou S."/>
        </authorList>
    </citation>
    <scope>NUCLEOTIDE SEQUENCE [LARGE SCALE GENOMIC DNA]</scope>
    <source>
        <strain evidence="2 3">GSS09</strain>
    </source>
</reference>
<dbReference type="KEGG" id="dfg:B0537_08155"/>
<dbReference type="Gene3D" id="3.30.2320.60">
    <property type="entry name" value="FhaA, phosphopeptide-binding domain (DUF3662)"/>
    <property type="match status" value="1"/>
</dbReference>